<evidence type="ECO:0000256" key="5">
    <source>
        <dbReference type="ARBA" id="ARBA00022761"/>
    </source>
</evidence>
<feature type="compositionally biased region" description="Acidic residues" evidence="10">
    <location>
        <begin position="132"/>
        <end position="141"/>
    </location>
</feature>
<evidence type="ECO:0000256" key="7">
    <source>
        <dbReference type="ARBA" id="ARBA00023157"/>
    </source>
</evidence>
<dbReference type="Gene3D" id="2.30.230.10">
    <property type="entry name" value="Lipovitellin, beta-sheet shell regions, chain A"/>
    <property type="match status" value="1"/>
</dbReference>
<evidence type="ECO:0000256" key="4">
    <source>
        <dbReference type="ARBA" id="ARBA00022729"/>
    </source>
</evidence>
<dbReference type="GO" id="GO:0005576">
    <property type="term" value="C:extracellular region"/>
    <property type="evidence" value="ECO:0007669"/>
    <property type="project" value="UniProtKB-SubCell"/>
</dbReference>
<dbReference type="Pfam" id="PF01347">
    <property type="entry name" value="Vitellogenin_N"/>
    <property type="match status" value="1"/>
</dbReference>
<comment type="caution">
    <text evidence="9">Lacks conserved residue(s) required for the propagation of feature annotation.</text>
</comment>
<dbReference type="GO" id="GO:0005319">
    <property type="term" value="F:lipid transporter activity"/>
    <property type="evidence" value="ECO:0007669"/>
    <property type="project" value="InterPro"/>
</dbReference>
<dbReference type="Gene3D" id="1.25.10.20">
    <property type="entry name" value="Vitellinogen, superhelical"/>
    <property type="match status" value="1"/>
</dbReference>
<feature type="compositionally biased region" description="Polar residues" evidence="10">
    <location>
        <begin position="121"/>
        <end position="131"/>
    </location>
</feature>
<dbReference type="Pfam" id="PF00094">
    <property type="entry name" value="VWD"/>
    <property type="match status" value="1"/>
</dbReference>
<evidence type="ECO:0000259" key="13">
    <source>
        <dbReference type="PROSITE" id="PS51233"/>
    </source>
</evidence>
<keyword evidence="2" id="KW-0813">Transport</keyword>
<dbReference type="SUPFAM" id="SSF56968">
    <property type="entry name" value="Lipovitellin-phosvitin complex, beta-sheet shell regions"/>
    <property type="match status" value="2"/>
</dbReference>
<keyword evidence="5" id="KW-0758">Storage protein</keyword>
<dbReference type="InterPro" id="IPR015817">
    <property type="entry name" value="Vitellinogen_open_b-sht_sub1"/>
</dbReference>
<feature type="chain" id="PRO_5001994651" evidence="11">
    <location>
        <begin position="33"/>
        <end position="4337"/>
    </location>
</feature>
<dbReference type="PANTHER" id="PTHR23345:SF15">
    <property type="entry name" value="VITELLOGENIN 1-RELATED"/>
    <property type="match status" value="1"/>
</dbReference>
<dbReference type="Gene3D" id="2.20.80.10">
    <property type="entry name" value="Lipovitellin-phosvitin complex, chain A, domain 4"/>
    <property type="match status" value="1"/>
</dbReference>
<dbReference type="InterPro" id="IPR001747">
    <property type="entry name" value="Vitellogenin_N"/>
</dbReference>
<comment type="subcellular location">
    <subcellularLocation>
        <location evidence="1">Secreted</location>
    </subcellularLocation>
</comment>
<evidence type="ECO:0000256" key="8">
    <source>
        <dbReference type="ARBA" id="ARBA00023180"/>
    </source>
</evidence>
<reference evidence="14" key="1">
    <citation type="submission" date="2014-11" db="EMBL/GenBank/DDBJ databases">
        <authorList>
            <person name="Geib S."/>
        </authorList>
    </citation>
    <scope>NUCLEOTIDE SEQUENCE</scope>
</reference>
<keyword evidence="3" id="KW-0964">Secreted</keyword>
<dbReference type="InterPro" id="IPR015816">
    <property type="entry name" value="Vitellinogen_b-sht_N"/>
</dbReference>
<evidence type="ECO:0000259" key="12">
    <source>
        <dbReference type="PROSITE" id="PS51211"/>
    </source>
</evidence>
<dbReference type="SMART" id="SM00638">
    <property type="entry name" value="LPD_N"/>
    <property type="match status" value="1"/>
</dbReference>
<feature type="signal peptide" evidence="11">
    <location>
        <begin position="1"/>
        <end position="32"/>
    </location>
</feature>
<sequence>MSFHRSKITENKAMLHLLTAIVVLLNVQSNNANQNPFRDPSICGRPQCETTLRKFNFRDNLYKYEYSVDLNTEFSGTGNNASNLFLKAAVNIFFPKPCDGFLLIRDVKLWDHKDLQKDNELSINAHRNSQNSDEDDYYGDFTDSSDSEPIDDFTNIHPKSLELANDLKKYSLRFSFNDGLISEICPNFQESIWALNFKKGILSTFQNTMMRFDVDFNTTEVDTSGECNVKYTLEDVNNVFIKIRKSKNMSTCRKRYSTNSILQSTPYSFRDDKAIWPIIHSTSYCDMIINNNMYEEIICREQHQLIIFSNNHTGAITKVESRLVLQGEENYNRGDFLNEHDKIVERRSTLLFDHTPSTKPTHTDIKLARDLLKEICFLGFPYIKRDFLNVFTNFLYTIKQLDYEALTQLLARSSSICEKGKSHVIDALPYIGSSASYQLMRDQLLTNNLSKKVALSWLKSLSFIQRPDEDTIETIYTLLEFSRIKDEPEYTLCTTAVIRSYCLYNTDCKQNLRVKLITNSLETEFVKSYNSFRGERRLYERLIIIMKGLGNIGVLSEQFIAQLQKIIFDENALMDLRLESVYIFRRADCVSYRQFFLNIYTNFKVNSEIRMASYLQVMICPDYHAIKKIKHTLKIEEINQVGSFVWSHLKNLAKSSSPLNIAVQSLLLDDDISNKYELDMRKFSRNYQQNLFFDEFNFGSTIDLNVIFGTESSLPRMMTFNFTSNLFGHSINFLELTTRSEGFDELISSFIIPEDWFNAESILKHKGLKDILDIFRTWIGSLRKDNSDRGTNNSIKSNFHLINQRSQKERMLKNSTLRNDFCGNTECLRKQSNSINDVINYRRDLQKGIENMGYKLKYDYNNPKVKFGMRIFGNDLHYYSLNGIPEFAKLAKEFNIFEKISEILSGKEITYTKSNIFLEASHIAPLMIGVPLSIDLFGASSIDLRISGNINQLTPTASEWNFDIKGMFKPTLLVDLVGTMKSDMFYAQSGIKVKTTFYSNMDVEADLTVHGKNLVSFSFSLPQNTSEVLSVQSELIKMTHSKDEPQTGVESRRSNSTCTWSLLETTFGLKMCIDYSVPNLNNSKQALYPELILSGPLNFSVVLSKSDPTTKKWTFELTSNKQENNSKWAFIFHTPGSSYERSILANVSTFPESFNSSVVFTHGLNKAAVICQYVGGTNYKRFEFLLHMNNARSLDLNMELQRLQERNVWIYKPKMLLAVNGVNITGALGTMRINDKNGITQSDIDFSFETRKLQMLMRGVLMQSEVTKSANISVNYRFQTNKIESIYLEGRLVNSGDKSKVEYNGNLKLRASAHPKLNFASNATWRSLQGHTEGILTYNNAKDLKDPNSTSIWHLILSRSYSEDNIWEGSRSYVSFNVKIPRSKVNFKLYLKHEERYKNGTEHNVLAEIHLSPEKEALVLFSVSIPQRELLTFDTSFNVSVSKFNSCSGRLKFIENSPKTYMINVNGVWFTEDYIIIKANYKDRNHRLQALKMIIESGSFEITTLNAVYRRTQTFIYSNFNLKYGDDPYNFAMQLNSQPDEVKPTICEVHINLKEKKYWLNSSLVVKHPQMWQVEIHLDKLRDICIKSSALYLDKQKEVSFEINWDMNRDPSRRLLLLADYKIPSMSARNGQIVVTYPDRTITCRFKAHSQLSEYYGEVYTSWDINEAIILKYSLGLMSEQKKSNWLRAEVHTPFNGWNVNSFDANLYSFGSLVLANTSLMWGGNEYIELFYKYDVNFLEILKSIDIIFGVNSSLVEVPSLNLKINHLHDLSKIHTNLSLRYNNVNETIKTYCWNSKWELRKSLHYENISGTIFILSPHKEFWKGGLVTKLSLNNNRNLIGAASITYNLKEISLTLNGYVNKFNDNMISINITTPLNELRNIRGRFGIIEKKRNVVAEIRTPSTTFGFEILLDILSLADFDVKFSIATPIDDLQHAALYAKLKKDAMDMRGIWNNVTVGVTGVSYMNDYTDFEYSCKIYTPFKDFEENGFIVKFLKKDLFALYIHSRFSRYVCGIEINGKPKSFVLKELGNEIVNLEARFDKDFNPPKIDQKEYSNIEDFEYEEFFSYNMDFIADLLFWPTIEGIMDIEEVLDYYFITTNIKLPQGYVDIKNNLYFPDYLNLINVLSLETPFESMEKVKLITEHKVDIDFRQLHEKLYCIHTAGNLSNEVGFEVNYDDITDAIKPHEYNLNINLALPSKNYVKITGNMHLDESMFKGNLTTTAGNTCILLTTAIVTEENFLEASIDFSLEESKSIQYKGVGYFKQDFSIEDNTFDIKIEIMNQTDMIMFQIESTWQSENGSDEITSNGKFINTLLPFKLFEYTFLLNKGPKPQLNFDLALSNQNGNNLNFGMRAIKKDEIINAELWTPMQRFKNISIHGTVTPVYPNQYQIEGVLYRDMVTYKINGMVQMEGQLPSKTRLQTLSLDNNSEGLIELNLLKRKENANDLSFQLNVIENGKRCKISGNYSYQNQTGLELSAFIESTEATIERIFIQTILQYPENDCITAKLNLESPWHDMGLERIQLWFDIKRRLDNGKIRGGYQSGCHRGYGNCEWTWQPKEDMRLLIESNIQQPSANTSHLFSEIKYINPNKTFNNLIVSGKLNLNSIWYLEVNGNLNFESINDIGFGLLTHWPMAVNGVHDISGRYRGNIASHKGKGLDVTIEGKYFAKLTNMSCITRLSYKNLTDLHSVGNFEWGIVGSTKLVQADFQMLRKEKTHREFLATVITPKFENGATVYFMGSYNRVKGSYHNLNLSLNYPYTRRVANMDISLQSIENLNGQVNFTTPFLKAPWLNTFFNLSTNGGYCQGFCRVDWPTDFLFLKLHNLRTQHDLSNIFEGNVALEVPLTTRHLAGIKYRLIQNPQNENGILNIFYNEKNVLNGTYKRSEQNLTRFKEITEIFLENDVKPIGIHFSNSSGWRKENGFLNIKRLEIFDLRNSKKSNVTCELHEFTSGNDKKTKLLAIHPNRTIILTTNSAKSSKYKINHQSKLELSKTAWIGYNLVIGNKDEKSRRQFLAELSYPTRNLVVNGSYLTTINSLNSNVSFAWSGDDNRGNKVVHTRLMWQSDSLGLDDRDNQTLTLNIGHDLLETDLTITANFYRGIKDLIKFKMFVIYSHDLDHLIEITTALTDLSYDAGSTKYILQFIAYHKASELDVKFNASATKRPYYLKIETNSFYTRDYFAKKIGRFLVFVDLNNKEVEYMRKSPYRTIRVWLQPHLNYPVYGLNVTLFNTPEEYTSGFVYVNIGDKYTEMYFNLTEDGSQNLRMFGNVPNSRYAYVDIWRNYEDLSIVDVTTYIKLNHSRQISGCLHWRPQIKQELKGKMYTIKEAILNSITEHIDFWTKSLYVETLSAVSVVWETSKKYNKDFIEDLSQLSILEEDLEDLRLYLNNSYEANDFYMKSLVNYTLTILDEIALREHMNSLPAIFSEIRQILGESVKALRKSITQLIDMLKTMYDNIIQAVSTFFHGQPLKYLTTFMEKGFEKYENFVKEVHISFINHLETMWSNFSNIISTYLRGVLTKLEPHIFKAISYLEKIAWDLSKDIFNYINERTNELAESTYFNQVSSFTQDLENLYMDIKTHDAIANIKKYVGIAWKFIKEKYHKLIPFGSELNEIIQEIYQEIKELEKVKQVQIVLKKFKEVSAEVELFVEEIKLKAHIHNLYLLFRNKLRTYGSNALEIANMYREAKTKFAFDPEKGAIDFEQKLPISWHTFNETPKFKEIPEYKFITQLQNTLTTNTSILGHIYDLRSYLKVKTWFQPYYSRAYLIDSMFYITHDKRFVNLKSQYTNSSYILSHDFWNNTFTLTMDLTTITQDNIEIPMATINLLAKGHLFEINPKTDTLIIDGMSNPILPIAIEDLNVYRDSDILIIKCDAGFKIECNMKFNLCWLELSGRYFGQTAGLLGTMNNEPFDDFITPSNIIGESNDVFTEAWSINRCNKISINQSNDSSTEFAEICHQLFAPLSHCSSVMDVEPFLNICMDLGYMNRKNPKYSNLRGPCTAALAYIEICQNAKLPMRVPQQCVMCELNNGKFVPESTFVEYSINNESRSSDIVFLVESNVCNTFSLENQSIDSIVSALEEQLQSQRLIDTRYAVIAFGSQLPPFDYPRAISKNNDVFINSINILRQYLQHTTTFSKSSDGFIAKSDIMHAISTASRLNFRTGVSKIFIVVSSCQCDMTQMRFDYSSILQYMIDEGVALHILTNADFNFEKPRKIRHFFGFDKQFVYSNRSPEGNSEIRHTLRVSNSTIGVCVQLALETEGSVFIVKRKMPIKRLSTIFAKRVVQSAISNRNQTCECTGHNTGLAYMVCTTKKLSNKISNYEQNDSDFSDWDWDFEDYIVE</sequence>
<dbReference type="PROSITE" id="PS51211">
    <property type="entry name" value="VITELLOGENIN"/>
    <property type="match status" value="1"/>
</dbReference>
<evidence type="ECO:0000256" key="3">
    <source>
        <dbReference type="ARBA" id="ARBA00022525"/>
    </source>
</evidence>
<evidence type="ECO:0000256" key="9">
    <source>
        <dbReference type="PROSITE-ProRule" id="PRU00557"/>
    </source>
</evidence>
<evidence type="ECO:0000256" key="2">
    <source>
        <dbReference type="ARBA" id="ARBA00022448"/>
    </source>
</evidence>
<dbReference type="Pfam" id="PF06448">
    <property type="entry name" value="DUF1081"/>
    <property type="match status" value="1"/>
</dbReference>
<evidence type="ECO:0000313" key="14">
    <source>
        <dbReference type="EMBL" id="JAD09224.1"/>
    </source>
</evidence>
<dbReference type="PROSITE" id="PS51233">
    <property type="entry name" value="VWFD"/>
    <property type="match status" value="1"/>
</dbReference>
<keyword evidence="7" id="KW-1015">Disulfide bond</keyword>
<dbReference type="InterPro" id="IPR001846">
    <property type="entry name" value="VWF_type-D"/>
</dbReference>
<name>A0A0A1XCS9_ZEUCU</name>
<keyword evidence="4 11" id="KW-0732">Signal</keyword>
<gene>
    <name evidence="14" type="primary">APLP_1</name>
    <name evidence="14" type="ORF">g.31323</name>
</gene>
<evidence type="ECO:0000256" key="10">
    <source>
        <dbReference type="SAM" id="MobiDB-lite"/>
    </source>
</evidence>
<dbReference type="SMART" id="SM01169">
    <property type="entry name" value="DUF1943"/>
    <property type="match status" value="1"/>
</dbReference>
<keyword evidence="8" id="KW-0325">Glycoprotein</keyword>
<dbReference type="Gene3D" id="2.20.50.20">
    <property type="entry name" value="Lipovitellin. Chain A, domain 3"/>
    <property type="match status" value="1"/>
</dbReference>
<dbReference type="GO" id="GO:0045735">
    <property type="term" value="F:nutrient reservoir activity"/>
    <property type="evidence" value="ECO:0007669"/>
    <property type="project" value="UniProtKB-KW"/>
</dbReference>
<accession>A0A0A1XCS9</accession>
<feature type="domain" description="VWFD" evidence="13">
    <location>
        <begin position="3760"/>
        <end position="3939"/>
    </location>
</feature>
<dbReference type="PANTHER" id="PTHR23345">
    <property type="entry name" value="VITELLOGENIN-RELATED"/>
    <property type="match status" value="1"/>
</dbReference>
<dbReference type="InterPro" id="IPR015819">
    <property type="entry name" value="Lipid_transp_b-sht_shell"/>
</dbReference>
<dbReference type="Pfam" id="PF09172">
    <property type="entry name" value="Vit_open_b-sht"/>
    <property type="match status" value="1"/>
</dbReference>
<dbReference type="InterPro" id="IPR011030">
    <property type="entry name" value="Lipovitellin_superhlx_dom"/>
</dbReference>
<reference evidence="14" key="2">
    <citation type="journal article" date="2015" name="Gigascience">
        <title>Reconstructing a comprehensive transcriptome assembly of a white-pupal translocated strain of the pest fruit fly Bactrocera cucurbitae.</title>
        <authorList>
            <person name="Sim S.B."/>
            <person name="Calla B."/>
            <person name="Hall B."/>
            <person name="DeRego T."/>
            <person name="Geib S.M."/>
        </authorList>
    </citation>
    <scope>NUCLEOTIDE SEQUENCE</scope>
</reference>
<dbReference type="SUPFAM" id="SSF48431">
    <property type="entry name" value="Lipovitellin-phosvitin complex, superhelical domain"/>
    <property type="match status" value="1"/>
</dbReference>
<organism evidence="14">
    <name type="scientific">Zeugodacus cucurbitae</name>
    <name type="common">Melon fruit fly</name>
    <name type="synonym">Bactrocera cucurbitae</name>
    <dbReference type="NCBI Taxonomy" id="28588"/>
    <lineage>
        <taxon>Eukaryota</taxon>
        <taxon>Metazoa</taxon>
        <taxon>Ecdysozoa</taxon>
        <taxon>Arthropoda</taxon>
        <taxon>Hexapoda</taxon>
        <taxon>Insecta</taxon>
        <taxon>Pterygota</taxon>
        <taxon>Neoptera</taxon>
        <taxon>Endopterygota</taxon>
        <taxon>Diptera</taxon>
        <taxon>Brachycera</taxon>
        <taxon>Muscomorpha</taxon>
        <taxon>Tephritoidea</taxon>
        <taxon>Tephritidae</taxon>
        <taxon>Zeugodacus</taxon>
        <taxon>Zeugodacus</taxon>
    </lineage>
</organism>
<proteinExistence type="predicted"/>
<feature type="domain" description="Vitellogenin" evidence="12">
    <location>
        <begin position="55"/>
        <end position="718"/>
    </location>
</feature>
<evidence type="ECO:0000256" key="1">
    <source>
        <dbReference type="ARBA" id="ARBA00004613"/>
    </source>
</evidence>
<dbReference type="EMBL" id="GBXI01005068">
    <property type="protein sequence ID" value="JAD09224.1"/>
    <property type="molecule type" value="Transcribed_RNA"/>
</dbReference>
<keyword evidence="6" id="KW-0445">Lipid transport</keyword>
<dbReference type="InterPro" id="IPR015255">
    <property type="entry name" value="Vitellinogen_open_b-sht"/>
</dbReference>
<feature type="region of interest" description="Disordered" evidence="10">
    <location>
        <begin position="121"/>
        <end position="141"/>
    </location>
</feature>
<evidence type="ECO:0000256" key="11">
    <source>
        <dbReference type="SAM" id="SignalP"/>
    </source>
</evidence>
<protein>
    <submittedName>
        <fullName evidence="14">Apolipophorins</fullName>
    </submittedName>
</protein>
<dbReference type="InterPro" id="IPR009454">
    <property type="entry name" value="Lipid_transpt_open_b-sht"/>
</dbReference>
<evidence type="ECO:0000256" key="6">
    <source>
        <dbReference type="ARBA" id="ARBA00023055"/>
    </source>
</evidence>
<dbReference type="InterPro" id="IPR050733">
    <property type="entry name" value="Vitellogenin/Apolipophorin"/>
</dbReference>